<evidence type="ECO:0000259" key="5">
    <source>
        <dbReference type="PROSITE" id="PS51918"/>
    </source>
</evidence>
<evidence type="ECO:0000256" key="2">
    <source>
        <dbReference type="ARBA" id="ARBA00023004"/>
    </source>
</evidence>
<sequence>MSNLKEPKIDAERRRARGAQSNAASRYDAQREEVQDGWDIPEERAIFATEVSEERPRTMITRNTSPDIPFDRSLNPYRGCEHGCTYCFARPTHAYLGLSPGLDFESKLVARPKAAEVLEKELRRKAYAPSLLAIGTNTDPYQPIERRYRVMRSVLEVLQQFKHPVAITTKGTLVERDIDILSEMAAQGLAQVGISLTTMDVALSRAMEPRCPLPQRRLQTIRKLTDAGIPVRVMLAPVVPGLTDHEIEALMEAAAAVGATGMAWIMLRLPMEVAPLFEEWLEAAYPGRAAKVFARMREMHGGELYHAKFNKRMRGEGIYAEMIAQRVEKARVRYGLEKDMPALRCDLFEVPFERDGQLALF</sequence>
<evidence type="ECO:0000256" key="3">
    <source>
        <dbReference type="ARBA" id="ARBA00023014"/>
    </source>
</evidence>
<evidence type="ECO:0000313" key="7">
    <source>
        <dbReference type="Proteomes" id="UP001157961"/>
    </source>
</evidence>
<dbReference type="Gene3D" id="3.80.30.30">
    <property type="match status" value="1"/>
</dbReference>
<dbReference type="NCBIfam" id="NF033668">
    <property type="entry name" value="rSAM_PA0069"/>
    <property type="match status" value="1"/>
</dbReference>
<comment type="caution">
    <text evidence="6">The sequence shown here is derived from an EMBL/GenBank/DDBJ whole genome shotgun (WGS) entry which is preliminary data.</text>
</comment>
<evidence type="ECO:0000313" key="6">
    <source>
        <dbReference type="EMBL" id="SMP10298.1"/>
    </source>
</evidence>
<evidence type="ECO:0000256" key="1">
    <source>
        <dbReference type="ARBA" id="ARBA00022723"/>
    </source>
</evidence>
<dbReference type="RefSeq" id="WP_283424892.1">
    <property type="nucleotide sequence ID" value="NZ_FXTY01000002.1"/>
</dbReference>
<dbReference type="PROSITE" id="PS51918">
    <property type="entry name" value="RADICAL_SAM"/>
    <property type="match status" value="1"/>
</dbReference>
<dbReference type="PANTHER" id="PTHR43432:SF3">
    <property type="entry name" value="SLR0285 PROTEIN"/>
    <property type="match status" value="1"/>
</dbReference>
<dbReference type="SFLD" id="SFLDS00029">
    <property type="entry name" value="Radical_SAM"/>
    <property type="match status" value="1"/>
</dbReference>
<dbReference type="CDD" id="cd01335">
    <property type="entry name" value="Radical_SAM"/>
    <property type="match status" value="1"/>
</dbReference>
<dbReference type="Proteomes" id="UP001157961">
    <property type="component" value="Unassembled WGS sequence"/>
</dbReference>
<dbReference type="SUPFAM" id="SSF102114">
    <property type="entry name" value="Radical SAM enzymes"/>
    <property type="match status" value="1"/>
</dbReference>
<dbReference type="SFLD" id="SFLDG01084">
    <property type="entry name" value="Uncharacterised_Radical_SAM_Su"/>
    <property type="match status" value="1"/>
</dbReference>
<dbReference type="PANTHER" id="PTHR43432">
    <property type="entry name" value="SLR0285 PROTEIN"/>
    <property type="match status" value="1"/>
</dbReference>
<dbReference type="InterPro" id="IPR040086">
    <property type="entry name" value="MJ0683-like"/>
</dbReference>
<dbReference type="EMBL" id="FXTY01000002">
    <property type="protein sequence ID" value="SMP10298.1"/>
    <property type="molecule type" value="Genomic_DNA"/>
</dbReference>
<dbReference type="Pfam" id="PF04055">
    <property type="entry name" value="Radical_SAM"/>
    <property type="match status" value="1"/>
</dbReference>
<reference evidence="6 7" key="1">
    <citation type="submission" date="2017-05" db="EMBL/GenBank/DDBJ databases">
        <authorList>
            <person name="Varghese N."/>
            <person name="Submissions S."/>
        </authorList>
    </citation>
    <scope>NUCLEOTIDE SEQUENCE [LARGE SCALE GENOMIC DNA]</scope>
    <source>
        <strain evidence="6 7">DSM 29734</strain>
    </source>
</reference>
<keyword evidence="3" id="KW-0411">Iron-sulfur</keyword>
<keyword evidence="1" id="KW-0479">Metal-binding</keyword>
<proteinExistence type="predicted"/>
<dbReference type="InterPro" id="IPR007197">
    <property type="entry name" value="rSAM"/>
</dbReference>
<dbReference type="InterPro" id="IPR006638">
    <property type="entry name" value="Elp3/MiaA/NifB-like_rSAM"/>
</dbReference>
<accession>A0ABY1NHY0</accession>
<feature type="compositionally biased region" description="Basic and acidic residues" evidence="4">
    <location>
        <begin position="1"/>
        <end position="13"/>
    </location>
</feature>
<keyword evidence="7" id="KW-1185">Reference proteome</keyword>
<dbReference type="InterPro" id="IPR058240">
    <property type="entry name" value="rSAM_sf"/>
</dbReference>
<evidence type="ECO:0000256" key="4">
    <source>
        <dbReference type="SAM" id="MobiDB-lite"/>
    </source>
</evidence>
<feature type="region of interest" description="Disordered" evidence="4">
    <location>
        <begin position="1"/>
        <end position="38"/>
    </location>
</feature>
<gene>
    <name evidence="6" type="ORF">SAMN06265373_102130</name>
</gene>
<dbReference type="SMART" id="SM00729">
    <property type="entry name" value="Elp3"/>
    <property type="match status" value="1"/>
</dbReference>
<keyword evidence="2" id="KW-0408">Iron</keyword>
<feature type="domain" description="Radical SAM core" evidence="5">
    <location>
        <begin position="66"/>
        <end position="303"/>
    </location>
</feature>
<name>A0ABY1NHY0_9RHOB</name>
<organism evidence="6 7">
    <name type="scientific">Shimia sagamensis</name>
    <dbReference type="NCBI Taxonomy" id="1566352"/>
    <lineage>
        <taxon>Bacteria</taxon>
        <taxon>Pseudomonadati</taxon>
        <taxon>Pseudomonadota</taxon>
        <taxon>Alphaproteobacteria</taxon>
        <taxon>Rhodobacterales</taxon>
        <taxon>Roseobacteraceae</taxon>
    </lineage>
</organism>
<protein>
    <submittedName>
        <fullName evidence="6">DNA repair photolyase</fullName>
    </submittedName>
</protein>